<evidence type="ECO:0000313" key="2">
    <source>
        <dbReference type="EMBL" id="AHD03455.1"/>
    </source>
</evidence>
<dbReference type="SUPFAM" id="SSF53474">
    <property type="entry name" value="alpha/beta-Hydrolases"/>
    <property type="match status" value="1"/>
</dbReference>
<sequence>MTPTTLPLSEPYGTVTCQRAGQGDGLRAPVVLIHGVGMQSAAWAPQIAALADTHQVIALDMPGHGGSAPLPGAPELPDYVAWLHAVLQAMQLGPVSLAGHSMGALIAGGYAVCHPDGAARVALLNGVFRRSAGARQAVEARAAEIRAGSFDLETPLIRWFGKSAADQAARAQVAEWLSAVNLAGYAAAYTAFARGDSTYADGFGGIACPLLALTGDGDPNSTPDMAQMMADAAPQGRAVVIEGHRHMVNLTAPAEVNAALRDWLGTAKEKEPS</sequence>
<evidence type="ECO:0000313" key="3">
    <source>
        <dbReference type="Proteomes" id="UP000018780"/>
    </source>
</evidence>
<dbReference type="OrthoDB" id="9804723at2"/>
<organism evidence="2 3">
    <name type="scientific">Leisingera methylohalidivorans DSM 14336</name>
    <dbReference type="NCBI Taxonomy" id="999552"/>
    <lineage>
        <taxon>Bacteria</taxon>
        <taxon>Pseudomonadati</taxon>
        <taxon>Pseudomonadota</taxon>
        <taxon>Alphaproteobacteria</taxon>
        <taxon>Rhodobacterales</taxon>
        <taxon>Roseobacteraceae</taxon>
        <taxon>Leisingera</taxon>
    </lineage>
</organism>
<evidence type="ECO:0000259" key="1">
    <source>
        <dbReference type="Pfam" id="PF12697"/>
    </source>
</evidence>
<name>V9W198_9RHOB</name>
<dbReference type="RefSeq" id="WP_024092751.1">
    <property type="nucleotide sequence ID" value="NC_023146.1"/>
</dbReference>
<protein>
    <submittedName>
        <fullName evidence="2">Alpha/beta hydrolase</fullName>
    </submittedName>
</protein>
<dbReference type="HOGENOM" id="CLU_020336_50_3_5"/>
<dbReference type="AlphaFoldDB" id="V9W198"/>
<dbReference type="InterPro" id="IPR050266">
    <property type="entry name" value="AB_hydrolase_sf"/>
</dbReference>
<dbReference type="KEGG" id="lmd:METH_21760"/>
<accession>V9W198</accession>
<dbReference type="Gene3D" id="3.40.50.1820">
    <property type="entry name" value="alpha/beta hydrolase"/>
    <property type="match status" value="1"/>
</dbReference>
<dbReference type="InterPro" id="IPR000073">
    <property type="entry name" value="AB_hydrolase_1"/>
</dbReference>
<feature type="domain" description="AB hydrolase-1" evidence="1">
    <location>
        <begin position="30"/>
        <end position="259"/>
    </location>
</feature>
<dbReference type="GO" id="GO:0016787">
    <property type="term" value="F:hydrolase activity"/>
    <property type="evidence" value="ECO:0007669"/>
    <property type="project" value="UniProtKB-KW"/>
</dbReference>
<dbReference type="InterPro" id="IPR029058">
    <property type="entry name" value="AB_hydrolase_fold"/>
</dbReference>
<proteinExistence type="predicted"/>
<dbReference type="PRINTS" id="PR00111">
    <property type="entry name" value="ABHYDROLASE"/>
</dbReference>
<dbReference type="Pfam" id="PF12697">
    <property type="entry name" value="Abhydrolase_6"/>
    <property type="match status" value="1"/>
</dbReference>
<gene>
    <name evidence="2" type="ORF">METH_21760</name>
</gene>
<dbReference type="EMBL" id="CP006774">
    <property type="protein sequence ID" value="AHD03455.1"/>
    <property type="molecule type" value="Genomic_DNA"/>
</dbReference>
<dbReference type="PANTHER" id="PTHR43798">
    <property type="entry name" value="MONOACYLGLYCEROL LIPASE"/>
    <property type="match status" value="1"/>
</dbReference>
<dbReference type="Proteomes" id="UP000018780">
    <property type="component" value="Plasmid unnamed"/>
</dbReference>
<dbReference type="PATRIC" id="fig|999552.6.peg.4301"/>
<keyword evidence="2" id="KW-0614">Plasmid</keyword>
<reference evidence="2 3" key="1">
    <citation type="submission" date="2013-09" db="EMBL/GenBank/DDBJ databases">
        <authorList>
            <consortium name="DOE Joint Genome Institute"/>
            <person name="Klenk H.-P."/>
            <person name="Huntemann M."/>
            <person name="Han J."/>
            <person name="Chen A."/>
            <person name="Kyrpides N."/>
            <person name="Mavromatis K."/>
            <person name="Markowitz V."/>
            <person name="Palaniappan K."/>
            <person name="Ivanova N."/>
            <person name="Schaumberg A."/>
            <person name="Pati A."/>
            <person name="Liolios K."/>
            <person name="Nordberg H.P."/>
            <person name="Cantor M.N."/>
            <person name="Hua S.X."/>
            <person name="Woyke T."/>
        </authorList>
    </citation>
    <scope>NUCLEOTIDE SEQUENCE [LARGE SCALE GENOMIC DNA]</scope>
    <source>
        <strain evidence="2 3">DSM 14336</strain>
        <plasmid evidence="3">1</plasmid>
    </source>
</reference>
<geneLocation type="plasmid" evidence="3">
    <name>1</name>
</geneLocation>
<keyword evidence="3" id="KW-1185">Reference proteome</keyword>
<keyword evidence="2" id="KW-0378">Hydrolase</keyword>